<dbReference type="SUPFAM" id="SSF81383">
    <property type="entry name" value="F-box domain"/>
    <property type="match status" value="1"/>
</dbReference>
<feature type="compositionally biased region" description="Low complexity" evidence="1">
    <location>
        <begin position="1"/>
        <end position="18"/>
    </location>
</feature>
<feature type="compositionally biased region" description="Low complexity" evidence="1">
    <location>
        <begin position="26"/>
        <end position="39"/>
    </location>
</feature>
<keyword evidence="4" id="KW-1185">Reference proteome</keyword>
<sequence>MTASASSPMSCCTPSSPASAPPAPPCASAWSPAAGAASWARRRSSSSKKASARSRSCRRPRSWTPSTPPSPPATLGPRATQHRAVHRLRPRRPGRARRAVLPFASERVVGELFLLLPPPISSLLDPKVDKEEAALKLPAFEGVATSDISLRSWRLRPPSAGLFRVLTDLTIHFGRMEGNELTALVCTQCHCLRDLWLSIMLVTASDISIRSDSLHSLCGLPDDLLHVILVRLRSARAAARTSVLSRRWRHLWCHLPELYLDGDRDAPPAAASFLDSVDAALARYSAPALESLSVSLSRDPDLRVRAGRVAPWLRFAAEHVAGKLVLDLPKRWVSLLERGPEDDAVLELPACERAKTIALFLGHVWRLRLQPAGLFAALTSLTIFWGRMEVCELTALVCTQCPRLKNLELSLELVAISDVSVRSDSLHSLWFFVRNTQRLEVLAPRLKKIAVCHAMEARISAPKLAKIDWSGDAYDPHHHQFVVVGRRLRELTVSKDSVVSSLQLVQQFDEVDELGLQIHIPEVSGYSRFVSS</sequence>
<dbReference type="Proteomes" id="UP000095767">
    <property type="component" value="Unassembled WGS sequence"/>
</dbReference>
<dbReference type="InterPro" id="IPR055411">
    <property type="entry name" value="LRR_FXL15/At3g58940/PEG3-like"/>
</dbReference>
<dbReference type="Pfam" id="PF24758">
    <property type="entry name" value="LRR_At5g56370"/>
    <property type="match status" value="1"/>
</dbReference>
<feature type="compositionally biased region" description="Basic residues" evidence="1">
    <location>
        <begin position="80"/>
        <end position="92"/>
    </location>
</feature>
<dbReference type="InterPro" id="IPR036047">
    <property type="entry name" value="F-box-like_dom_sf"/>
</dbReference>
<dbReference type="PANTHER" id="PTHR34709:SF68">
    <property type="entry name" value="OS07G0550432 PROTEIN"/>
    <property type="match status" value="1"/>
</dbReference>
<feature type="compositionally biased region" description="Basic residues" evidence="1">
    <location>
        <begin position="40"/>
        <end position="61"/>
    </location>
</feature>
<evidence type="ECO:0000313" key="3">
    <source>
        <dbReference type="EMBL" id="OEL35388.1"/>
    </source>
</evidence>
<feature type="region of interest" description="Disordered" evidence="1">
    <location>
        <begin position="1"/>
        <end position="92"/>
    </location>
</feature>
<feature type="domain" description="F-box/LRR-repeat protein 15/At3g58940/PEG3-like LRR" evidence="2">
    <location>
        <begin position="310"/>
        <end position="502"/>
    </location>
</feature>
<dbReference type="AlphaFoldDB" id="A0A1E5WDQ1"/>
<accession>A0A1E5WDQ1</accession>
<name>A0A1E5WDQ1_9POAL</name>
<gene>
    <name evidence="3" type="ORF">BAE44_0003589</name>
</gene>
<dbReference type="PANTHER" id="PTHR34709">
    <property type="entry name" value="OS10G0396666 PROTEIN"/>
    <property type="match status" value="1"/>
</dbReference>
<dbReference type="InterPro" id="IPR055312">
    <property type="entry name" value="FBL15-like"/>
</dbReference>
<proteinExistence type="predicted"/>
<evidence type="ECO:0000256" key="1">
    <source>
        <dbReference type="SAM" id="MobiDB-lite"/>
    </source>
</evidence>
<dbReference type="EMBL" id="LWDX02012286">
    <property type="protein sequence ID" value="OEL35388.1"/>
    <property type="molecule type" value="Genomic_DNA"/>
</dbReference>
<dbReference type="STRING" id="888268.A0A1E5WDQ1"/>
<evidence type="ECO:0000259" key="2">
    <source>
        <dbReference type="Pfam" id="PF24758"/>
    </source>
</evidence>
<evidence type="ECO:0000313" key="4">
    <source>
        <dbReference type="Proteomes" id="UP000095767"/>
    </source>
</evidence>
<dbReference type="OrthoDB" id="678620at2759"/>
<protein>
    <recommendedName>
        <fullName evidence="2">F-box/LRR-repeat protein 15/At3g58940/PEG3-like LRR domain-containing protein</fullName>
    </recommendedName>
</protein>
<organism evidence="3 4">
    <name type="scientific">Dichanthelium oligosanthes</name>
    <dbReference type="NCBI Taxonomy" id="888268"/>
    <lineage>
        <taxon>Eukaryota</taxon>
        <taxon>Viridiplantae</taxon>
        <taxon>Streptophyta</taxon>
        <taxon>Embryophyta</taxon>
        <taxon>Tracheophyta</taxon>
        <taxon>Spermatophyta</taxon>
        <taxon>Magnoliopsida</taxon>
        <taxon>Liliopsida</taxon>
        <taxon>Poales</taxon>
        <taxon>Poaceae</taxon>
        <taxon>PACMAD clade</taxon>
        <taxon>Panicoideae</taxon>
        <taxon>Panicodae</taxon>
        <taxon>Paniceae</taxon>
        <taxon>Dichantheliinae</taxon>
        <taxon>Dichanthelium</taxon>
    </lineage>
</organism>
<comment type="caution">
    <text evidence="3">The sequence shown here is derived from an EMBL/GenBank/DDBJ whole genome shotgun (WGS) entry which is preliminary data.</text>
</comment>
<reference evidence="3 4" key="1">
    <citation type="submission" date="2016-09" db="EMBL/GenBank/DDBJ databases">
        <title>The draft genome of Dichanthelium oligosanthes: A C3 panicoid grass species.</title>
        <authorList>
            <person name="Studer A.J."/>
            <person name="Schnable J.C."/>
            <person name="Brutnell T.P."/>
        </authorList>
    </citation>
    <scope>NUCLEOTIDE SEQUENCE [LARGE SCALE GENOMIC DNA]</scope>
    <source>
        <strain evidence="4">cv. Kellogg 1175</strain>
        <tissue evidence="3">Leaf</tissue>
    </source>
</reference>